<evidence type="ECO:0000256" key="1">
    <source>
        <dbReference type="ARBA" id="ARBA00006209"/>
    </source>
</evidence>
<dbReference type="PROSITE" id="PS51545">
    <property type="entry name" value="PIK_HELICAL"/>
    <property type="match status" value="1"/>
</dbReference>
<dbReference type="InterPro" id="IPR042236">
    <property type="entry name" value="PI3K_accessory_sf"/>
</dbReference>
<feature type="domain" description="PI3K/PI4K catalytic" evidence="5">
    <location>
        <begin position="1741"/>
        <end position="2004"/>
    </location>
</feature>
<keyword evidence="4" id="KW-0418">Kinase</keyword>
<sequence length="2020" mass="225747">MTLDDPGQQSFFSKCVLQRARTLARMKPPPHEEIEKLLALCPGESHGSGFRIDQRGQDAVVALGVFLLESGQQHQATILQYLLRLLRALPKAVWLDEKRITPTDLALCRGPVAVLLGLSRALGRSTSGEPLFLSIFPKPIIPTPVAAEPPQMTKKKSFSTYRPIIPRSLSSTLPSCPDAVSLVSVDSERDGGLRTLGGPGKRHSLMSQQSVPHDPKIYFFQKYGSSFGANFPQLTQYDHTLVFPVQHLQTVLANAKKLLAKEVLATLDGVATEVFASQQVKMFPYCTLRETLNLVLVTLLRELLAYQQDLPVPFTKDVQDFVKGLFLSGQTELAVQQNESGVKTDTNKKMPSINSYRINVQANAACIDLLVWASADESEAESLCSRLTEKANVHHGHRLALAHMPLLLVCLEGLGKLASKFPNIAGTCINYLQDFLVSPSPILLKLYRQQSDLLTPHQATLTVKVTGDASSRPASASATAFEKLRDTAIENLCVGLKAGLTVDANTVMAFISSISSREKAGCDRLPESDTIVISNNVVVALGHVAVALKDSPRTTETILHQCLLQRFCRPPSPLDTLIVDQLGCMLLAKNEPKVYDEIMEQFSKIILEASSGTYSTGAVQDQRMKQYRHVATAVHNALANISANIQGEAEMDKLLLRLLELFVKLGLAAKQNSEKHPAVLKASSSAGNLGVLIPVIAMLVRRLPPIKEPKLRMLKLYRDFWLFSIVMGFTQHESGLWPPEWHHAVCDIAVTSPLLLFQTKHRSEMKELKYTYAVRDDSVSVSELNELRQQILSLLEHPADITQVVNKLTFAQCIFVLSVYRVEALRVKGSQEPNFQPMFEYLLDPAIQNDKYDMWLCINRVSEKVFNIFLERVSQRSRDEHREKLLVLHAQFLLTHFNHTQVLIRRVADKLLSKLVDRFPLLLWNGKVLRTLLDILQVLGYSLQLDPNEANPTIPIPDTPFSITLMDTLEARERTVSDFAARCQGILQEAMKWAPEATRSYLQNYQTHLDQTNLSSHSGLALATESVLQYAGLKSSAPGSFTSTFDKRHTGMSELTSSFMKNLSLRTHYQGEISGLLLMAEDDSQRERLIAKVLGDITAACEKKSELEFRQGLWRATGLMIADKGIPRMLLRCVCASCLNLFTEDTVENSTACWHWILSARHDLTLPFMQEMIAAWQQSVDRRLGLFSKPLNEVNPLAAYEGCNLEPHVPQFGPHDIWIKFISERIEIAKYDSDAQVAMFACMFHRTLHMTVGNPDAKISRHIGAGGTRFRLLSCALTLIQGSKNVLRERIYGACLDYFCAHRGCPTQRIARLQEDFNALLNFWNSLHADKKYLKASDIGDFSSLQYGGGASLSPSVASELRSTSGEFTMTNGWINTVPLSSNNSTLSKKSIRSKRLINPDIYVKDYLKKRALILSLLAIEIRTMKVWLQPPQAAGQGAEVTTPQEEALVKWLSVSFNSPKSWYGNTNLAWSISPALAVYLPSRIHNVQGLEGEISQLVRDNPIAVSHIPDALQYLATSENIYADIPELNYMLTWAAVPPVMALAFFSRQYSPHPLTAQYAVRVLSSYPPDTLLFYIPQLTQALRYDTMGYVIELIKLAGKKSQLLLHQLIWNMETNKFRDEEGHEKDADLFEGIENLEKIMIANLSGPAKQFYEREFDFFGKVTNISATIKPFPKGSERKKACLDALTELKVSPGCYLPSNPDSVILDIDRNSGTPMQSAAKAPYLARFKVRKCGIMELEKQGMAVSSGQSVSTSIGPALWQAAIFKVGDDVRQDMLALQVISLFKNIFQTVGLDLFLYPYCVVATSPGCGVIECVPNAKSRDQIGRGTDTGMCQYFLDLYGDENSPKFQQARSNFVKSMAAYSIVGFLLQIKDRHNGNIMLDTDGHIIHIDFGFMFESSPGGNLGFEPDIKLTEEMLQVMGGKVEAAPFRWFVELCIKGYLAVRPYREAIVSLVSLMLDTGLPCFRGQTIRQLRSRFTPQSTEKEAAQYMLSIIQHSHLNWRTRAYDRLQYHTNQIPY</sequence>
<evidence type="ECO:0000256" key="3">
    <source>
        <dbReference type="ARBA" id="ARBA00022679"/>
    </source>
</evidence>
<dbReference type="EMBL" id="JACEEZ010017810">
    <property type="protein sequence ID" value="KAG0717328.1"/>
    <property type="molecule type" value="Genomic_DNA"/>
</dbReference>
<dbReference type="InterPro" id="IPR036940">
    <property type="entry name" value="PI3/4_kinase_cat_sf"/>
</dbReference>
<dbReference type="PROSITE" id="PS50007">
    <property type="entry name" value="PIPLC_X_DOMAIN"/>
    <property type="match status" value="1"/>
</dbReference>
<dbReference type="FunFam" id="1.10.1070.11:FF:000005">
    <property type="entry name" value="Phosphatidylinositol 4-kinase, catalytic, alpha"/>
    <property type="match status" value="1"/>
</dbReference>
<dbReference type="SUPFAM" id="SSF48371">
    <property type="entry name" value="ARM repeat"/>
    <property type="match status" value="1"/>
</dbReference>
<dbReference type="Gene3D" id="3.30.1010.10">
    <property type="entry name" value="Phosphatidylinositol 3-kinase Catalytic Subunit, Chain A, domain 4"/>
    <property type="match status" value="1"/>
</dbReference>
<dbReference type="PROSITE" id="PS50290">
    <property type="entry name" value="PI3_4_KINASE_3"/>
    <property type="match status" value="1"/>
</dbReference>
<keyword evidence="3" id="KW-0808">Transferase</keyword>
<dbReference type="Gene3D" id="1.10.1070.11">
    <property type="entry name" value="Phosphatidylinositol 3-/4-kinase, catalytic domain"/>
    <property type="match status" value="1"/>
</dbReference>
<gene>
    <name evidence="7" type="primary">Pi4ka</name>
    <name evidence="7" type="ORF">GWK47_054688</name>
</gene>
<dbReference type="CDD" id="cd05167">
    <property type="entry name" value="PI4Kc_III_alpha"/>
    <property type="match status" value="1"/>
</dbReference>
<dbReference type="FunFam" id="3.30.1010.10:FF:000009">
    <property type="entry name" value="Phosphatidylinositol 4-kinase, catalytic, alpha"/>
    <property type="match status" value="1"/>
</dbReference>
<dbReference type="PANTHER" id="PTHR10048:SF15">
    <property type="entry name" value="PHOSPHATIDYLINOSITOL 4-KINASE ALPHA"/>
    <property type="match status" value="1"/>
</dbReference>
<comment type="similarity">
    <text evidence="1">Belongs to the PI3/PI4-kinase family. Type III PI4K subfamily.</text>
</comment>
<keyword evidence="8" id="KW-1185">Reference proteome</keyword>
<dbReference type="InterPro" id="IPR015433">
    <property type="entry name" value="PI3/4_kinase"/>
</dbReference>
<dbReference type="OrthoDB" id="10264149at2759"/>
<dbReference type="PANTHER" id="PTHR10048">
    <property type="entry name" value="PHOSPHATIDYLINOSITOL KINASE"/>
    <property type="match status" value="1"/>
</dbReference>
<dbReference type="PROSITE" id="PS00915">
    <property type="entry name" value="PI3_4_KINASE_1"/>
    <property type="match status" value="1"/>
</dbReference>
<dbReference type="PROSITE" id="PS00916">
    <property type="entry name" value="PI3_4_KINASE_2"/>
    <property type="match status" value="1"/>
</dbReference>
<evidence type="ECO:0000256" key="4">
    <source>
        <dbReference type="ARBA" id="ARBA00022777"/>
    </source>
</evidence>
<dbReference type="GO" id="GO:0004430">
    <property type="term" value="F:1-phosphatidylinositol 4-kinase activity"/>
    <property type="evidence" value="ECO:0007669"/>
    <property type="project" value="UniProtKB-EC"/>
</dbReference>
<dbReference type="InterPro" id="IPR018936">
    <property type="entry name" value="PI3/4_kinase_CS"/>
</dbReference>
<name>A0A8J4XZS4_CHIOP</name>
<dbReference type="InterPro" id="IPR045495">
    <property type="entry name" value="PI4K_N"/>
</dbReference>
<feature type="domain" description="PIK helical" evidence="6">
    <location>
        <begin position="1453"/>
        <end position="1638"/>
    </location>
</feature>
<dbReference type="GO" id="GO:0048015">
    <property type="term" value="P:phosphatidylinositol-mediated signaling"/>
    <property type="evidence" value="ECO:0007669"/>
    <property type="project" value="TreeGrafter"/>
</dbReference>
<evidence type="ECO:0000313" key="8">
    <source>
        <dbReference type="Proteomes" id="UP000770661"/>
    </source>
</evidence>
<protein>
    <recommendedName>
        <fullName evidence="2">1-phosphatidylinositol 4-kinase</fullName>
        <ecNumber evidence="2">2.7.1.67</ecNumber>
    </recommendedName>
</protein>
<dbReference type="GO" id="GO:0005886">
    <property type="term" value="C:plasma membrane"/>
    <property type="evidence" value="ECO:0007669"/>
    <property type="project" value="TreeGrafter"/>
</dbReference>
<dbReference type="InterPro" id="IPR011009">
    <property type="entry name" value="Kinase-like_dom_sf"/>
</dbReference>
<dbReference type="EC" id="2.7.1.67" evidence="2"/>
<dbReference type="Pfam" id="PF00454">
    <property type="entry name" value="PI3_PI4_kinase"/>
    <property type="match status" value="1"/>
</dbReference>
<dbReference type="GO" id="GO:0005737">
    <property type="term" value="C:cytoplasm"/>
    <property type="evidence" value="ECO:0007669"/>
    <property type="project" value="TreeGrafter"/>
</dbReference>
<evidence type="ECO:0000256" key="2">
    <source>
        <dbReference type="ARBA" id="ARBA00012169"/>
    </source>
</evidence>
<dbReference type="Pfam" id="PF19274">
    <property type="entry name" value="PI4K_N"/>
    <property type="match status" value="2"/>
</dbReference>
<dbReference type="SMART" id="SM00145">
    <property type="entry name" value="PI3Ka"/>
    <property type="match status" value="1"/>
</dbReference>
<dbReference type="GO" id="GO:0046854">
    <property type="term" value="P:phosphatidylinositol phosphate biosynthetic process"/>
    <property type="evidence" value="ECO:0007669"/>
    <property type="project" value="InterPro"/>
</dbReference>
<dbReference type="InterPro" id="IPR000403">
    <property type="entry name" value="PI3/4_kinase_cat_dom"/>
</dbReference>
<proteinExistence type="inferred from homology"/>
<dbReference type="Proteomes" id="UP000770661">
    <property type="component" value="Unassembled WGS sequence"/>
</dbReference>
<comment type="caution">
    <text evidence="7">The sequence shown here is derived from an EMBL/GenBank/DDBJ whole genome shotgun (WGS) entry which is preliminary data.</text>
</comment>
<dbReference type="InterPro" id="IPR016024">
    <property type="entry name" value="ARM-type_fold"/>
</dbReference>
<evidence type="ECO:0000313" key="7">
    <source>
        <dbReference type="EMBL" id="KAG0717328.1"/>
    </source>
</evidence>
<dbReference type="SUPFAM" id="SSF56112">
    <property type="entry name" value="Protein kinase-like (PK-like)"/>
    <property type="match status" value="1"/>
</dbReference>
<evidence type="ECO:0000259" key="6">
    <source>
        <dbReference type="PROSITE" id="PS51545"/>
    </source>
</evidence>
<accession>A0A8J4XZS4</accession>
<dbReference type="Gene3D" id="1.25.40.70">
    <property type="entry name" value="Phosphatidylinositol 3-kinase, accessory domain (PIK)"/>
    <property type="match status" value="1"/>
</dbReference>
<dbReference type="InterPro" id="IPR001263">
    <property type="entry name" value="PI3K_accessory_dom"/>
</dbReference>
<dbReference type="SMART" id="SM00146">
    <property type="entry name" value="PI3Kc"/>
    <property type="match status" value="1"/>
</dbReference>
<reference evidence="7" key="1">
    <citation type="submission" date="2020-07" db="EMBL/GenBank/DDBJ databases">
        <title>The High-quality genome of the commercially important snow crab, Chionoecetes opilio.</title>
        <authorList>
            <person name="Jeong J.-H."/>
            <person name="Ryu S."/>
        </authorList>
    </citation>
    <scope>NUCLEOTIDE SEQUENCE</scope>
    <source>
        <strain evidence="7">MADBK_172401_WGS</strain>
        <tissue evidence="7">Digestive gland</tissue>
    </source>
</reference>
<dbReference type="Pfam" id="PF00613">
    <property type="entry name" value="PI3Ka"/>
    <property type="match status" value="1"/>
</dbReference>
<organism evidence="7 8">
    <name type="scientific">Chionoecetes opilio</name>
    <name type="common">Atlantic snow crab</name>
    <name type="synonym">Cancer opilio</name>
    <dbReference type="NCBI Taxonomy" id="41210"/>
    <lineage>
        <taxon>Eukaryota</taxon>
        <taxon>Metazoa</taxon>
        <taxon>Ecdysozoa</taxon>
        <taxon>Arthropoda</taxon>
        <taxon>Crustacea</taxon>
        <taxon>Multicrustacea</taxon>
        <taxon>Malacostraca</taxon>
        <taxon>Eumalacostraca</taxon>
        <taxon>Eucarida</taxon>
        <taxon>Decapoda</taxon>
        <taxon>Pleocyemata</taxon>
        <taxon>Brachyura</taxon>
        <taxon>Eubrachyura</taxon>
        <taxon>Majoidea</taxon>
        <taxon>Majidae</taxon>
        <taxon>Chionoecetes</taxon>
    </lineage>
</organism>
<evidence type="ECO:0000259" key="5">
    <source>
        <dbReference type="PROSITE" id="PS50290"/>
    </source>
</evidence>
<dbReference type="FunFam" id="1.25.40.70:FF:000011">
    <property type="entry name" value="Phosphatidylinositol 4-kinase alpha"/>
    <property type="match status" value="1"/>
</dbReference>